<feature type="region of interest" description="Disordered" evidence="1">
    <location>
        <begin position="242"/>
        <end position="295"/>
    </location>
</feature>
<feature type="region of interest" description="Disordered" evidence="1">
    <location>
        <begin position="648"/>
        <end position="671"/>
    </location>
</feature>
<dbReference type="Proteomes" id="UP000028828">
    <property type="component" value="Unassembled WGS sequence"/>
</dbReference>
<feature type="compositionally biased region" description="Polar residues" evidence="1">
    <location>
        <begin position="242"/>
        <end position="257"/>
    </location>
</feature>
<dbReference type="Gene3D" id="1.20.5.2050">
    <property type="match status" value="2"/>
</dbReference>
<dbReference type="Pfam" id="PF14733">
    <property type="entry name" value="ACDC"/>
    <property type="match status" value="1"/>
</dbReference>
<gene>
    <name evidence="3" type="ORF">TGP89_205650</name>
</gene>
<feature type="compositionally biased region" description="Polar residues" evidence="1">
    <location>
        <begin position="983"/>
        <end position="992"/>
    </location>
</feature>
<dbReference type="AlphaFoldDB" id="A0A086JNL9"/>
<feature type="region of interest" description="Disordered" evidence="1">
    <location>
        <begin position="962"/>
        <end position="998"/>
    </location>
</feature>
<feature type="compositionally biased region" description="Low complexity" evidence="1">
    <location>
        <begin position="746"/>
        <end position="755"/>
    </location>
</feature>
<reference evidence="3 4" key="1">
    <citation type="submission" date="2014-03" db="EMBL/GenBank/DDBJ databases">
        <authorList>
            <person name="Sibley D."/>
            <person name="Venepally P."/>
            <person name="Karamycheva S."/>
            <person name="Hadjithomas M."/>
            <person name="Khan A."/>
            <person name="Brunk B."/>
            <person name="Roos D."/>
            <person name="Caler E."/>
            <person name="Lorenzi H."/>
        </authorList>
    </citation>
    <scope>NUCLEOTIDE SEQUENCE [LARGE SCALE GENOMIC DNA]</scope>
    <source>
        <strain evidence="4">p89</strain>
    </source>
</reference>
<organism evidence="3 4">
    <name type="scientific">Toxoplasma gondii p89</name>
    <dbReference type="NCBI Taxonomy" id="943119"/>
    <lineage>
        <taxon>Eukaryota</taxon>
        <taxon>Sar</taxon>
        <taxon>Alveolata</taxon>
        <taxon>Apicomplexa</taxon>
        <taxon>Conoidasida</taxon>
        <taxon>Coccidia</taxon>
        <taxon>Eucoccidiorida</taxon>
        <taxon>Eimeriorina</taxon>
        <taxon>Sarcocystidae</taxon>
        <taxon>Toxoplasma</taxon>
    </lineage>
</organism>
<evidence type="ECO:0000313" key="3">
    <source>
        <dbReference type="EMBL" id="KFG33737.1"/>
    </source>
</evidence>
<dbReference type="EMBL" id="AEYI02001735">
    <property type="protein sequence ID" value="KFG33737.1"/>
    <property type="molecule type" value="Genomic_DNA"/>
</dbReference>
<comment type="caution">
    <text evidence="3">The sequence shown here is derived from an EMBL/GenBank/DDBJ whole genome shotgun (WGS) entry which is preliminary data.</text>
</comment>
<feature type="region of interest" description="Disordered" evidence="1">
    <location>
        <begin position="189"/>
        <end position="217"/>
    </location>
</feature>
<feature type="region of interest" description="Disordered" evidence="1">
    <location>
        <begin position="540"/>
        <end position="632"/>
    </location>
</feature>
<feature type="region of interest" description="Disordered" evidence="1">
    <location>
        <begin position="742"/>
        <end position="805"/>
    </location>
</feature>
<feature type="compositionally biased region" description="Polar residues" evidence="1">
    <location>
        <begin position="544"/>
        <end position="556"/>
    </location>
</feature>
<feature type="domain" description="AP2-coincident C-terminal" evidence="2">
    <location>
        <begin position="849"/>
        <end position="938"/>
    </location>
</feature>
<feature type="compositionally biased region" description="Basic and acidic residues" evidence="1">
    <location>
        <begin position="756"/>
        <end position="769"/>
    </location>
</feature>
<dbReference type="VEuPathDB" id="ToxoDB:TGP89_205650"/>
<dbReference type="OrthoDB" id="378734at2759"/>
<feature type="region of interest" description="Disordered" evidence="1">
    <location>
        <begin position="308"/>
        <end position="371"/>
    </location>
</feature>
<evidence type="ECO:0000256" key="1">
    <source>
        <dbReference type="SAM" id="MobiDB-lite"/>
    </source>
</evidence>
<dbReference type="SMR" id="A0A086JNL9"/>
<sequence>MQQSSVVWRAGVIRHVHDQGVCEAEHHTRTFDSKSSVRVSHEHGTSQEALNHRFLSAECLPSPMMKLSNGDLTPQEKSFTVHRSVCQDSEMMTQPSMAYHQNSITREISLSAVDSAAFPFEGDAKPTESRTLSILESSTVACSLPTLSRVCSINLPSPGASPASAHTSSSAPQSLVCAHMHALSEIASPAHASPDSSDQPSEQSDSSTFQSASTAATPPEVFHPFAAKLLSHAADPDLSAGCTVSTPNLGPNLSSPQKHSRDSSDTTSTTVCSERTGSGAEASLSSHYGSKLRDLPCGESVSDDRGIWGAGGPLHSAEGSSDLQVDSADACPPSIPRGQQLECDAAYRQRSSRSGSDKGDSASLAHSSPGIHSKDSAVVATQHLTDTAAAARLSALVEEPDAGMGTNSGPDAAAPDRIEDRIVETGNSLDQSTDARSTPVVVPRGVWYNRSTCCWLACVSGVGKRLYVFSAKRLGFERARQMAIDCKNGCLTPEGLAAASDDSGGGNKAVSSFASKCRRPLAMTGKATKVDIPTSAFTEGADWRSSTTPGWAQDTNDIGEAASPGLGLKDPSPGGSLAGDGTREDESTGIDTPAALSRSRSAECTKEDVCVSEDGAASKEASEVPSLVSERAPRKRIVSRRIAETRATARNVRAKSQVQHSHRQQDDFSTSAARTANKAANRAGTPHGVWFNSHTKSWTCATVGPRRQLLVFSSARYGFEKARAMAIEARVQSVQALQGQAQSYETSQSRSTRTSSAKDDADAAGRSRGELSNTEIMGCSQRTRSVSEETVTEEMSEMGSPHRVARSGRAAALFGTRPTSSWDESPPQRQELGRCASMQTTEHKHLTEKEQQLLCAGKLAANLVLSDLLEVCLPQLELSPASVDRVRSSVEVALWTVSSAQHPAELQTFLRLFSCCFMALKIPSNMPTQTRVRLLEALSGAHLEFPQASGISGANVEESGKAVVSEEELGGDRKRQRLGSRPGTPSKSTVTPSEWMHG</sequence>
<evidence type="ECO:0000313" key="4">
    <source>
        <dbReference type="Proteomes" id="UP000028828"/>
    </source>
</evidence>
<evidence type="ECO:0000259" key="2">
    <source>
        <dbReference type="Pfam" id="PF14733"/>
    </source>
</evidence>
<proteinExistence type="predicted"/>
<name>A0A086JNL9_TOXGO</name>
<accession>A0A086JNL9</accession>
<feature type="compositionally biased region" description="Basic and acidic residues" evidence="1">
    <location>
        <begin position="600"/>
        <end position="609"/>
    </location>
</feature>
<protein>
    <submittedName>
        <fullName evidence="3">AP2 domain transcription factor AP2VIIa-3</fullName>
    </submittedName>
</protein>
<dbReference type="InterPro" id="IPR028078">
    <property type="entry name" value="ACDC"/>
</dbReference>